<accession>A0A0A8ZE16</accession>
<proteinExistence type="predicted"/>
<reference evidence="1" key="1">
    <citation type="submission" date="2014-09" db="EMBL/GenBank/DDBJ databases">
        <authorList>
            <person name="Magalhaes I.L.F."/>
            <person name="Oliveira U."/>
            <person name="Santos F.R."/>
            <person name="Vidigal T.H.D.A."/>
            <person name="Brescovit A.D."/>
            <person name="Santos A.J."/>
        </authorList>
    </citation>
    <scope>NUCLEOTIDE SEQUENCE</scope>
    <source>
        <tissue evidence="1">Shoot tissue taken approximately 20 cm above the soil surface</tissue>
    </source>
</reference>
<dbReference type="AlphaFoldDB" id="A0A0A8ZE16"/>
<dbReference type="EMBL" id="GBRH01260291">
    <property type="protein sequence ID" value="JAD37604.1"/>
    <property type="molecule type" value="Transcribed_RNA"/>
</dbReference>
<evidence type="ECO:0000313" key="1">
    <source>
        <dbReference type="EMBL" id="JAD37604.1"/>
    </source>
</evidence>
<sequence length="41" mass="4980">MNSFCYHVAHAKRMVQKVRNRDSRILQTEVIRFFLSFFSDT</sequence>
<reference evidence="1" key="2">
    <citation type="journal article" date="2015" name="Data Brief">
        <title>Shoot transcriptome of the giant reed, Arundo donax.</title>
        <authorList>
            <person name="Barrero R.A."/>
            <person name="Guerrero F.D."/>
            <person name="Moolhuijzen P."/>
            <person name="Goolsby J.A."/>
            <person name="Tidwell J."/>
            <person name="Bellgard S.E."/>
            <person name="Bellgard M.I."/>
        </authorList>
    </citation>
    <scope>NUCLEOTIDE SEQUENCE</scope>
    <source>
        <tissue evidence="1">Shoot tissue taken approximately 20 cm above the soil surface</tissue>
    </source>
</reference>
<organism evidence="1">
    <name type="scientific">Arundo donax</name>
    <name type="common">Giant reed</name>
    <name type="synonym">Donax arundinaceus</name>
    <dbReference type="NCBI Taxonomy" id="35708"/>
    <lineage>
        <taxon>Eukaryota</taxon>
        <taxon>Viridiplantae</taxon>
        <taxon>Streptophyta</taxon>
        <taxon>Embryophyta</taxon>
        <taxon>Tracheophyta</taxon>
        <taxon>Spermatophyta</taxon>
        <taxon>Magnoliopsida</taxon>
        <taxon>Liliopsida</taxon>
        <taxon>Poales</taxon>
        <taxon>Poaceae</taxon>
        <taxon>PACMAD clade</taxon>
        <taxon>Arundinoideae</taxon>
        <taxon>Arundineae</taxon>
        <taxon>Arundo</taxon>
    </lineage>
</organism>
<protein>
    <submittedName>
        <fullName evidence="1">Uncharacterized protein</fullName>
    </submittedName>
</protein>
<name>A0A0A8ZE16_ARUDO</name>